<dbReference type="Proteomes" id="UP000315914">
    <property type="component" value="Unassembled WGS sequence"/>
</dbReference>
<evidence type="ECO:0000313" key="2">
    <source>
        <dbReference type="Proteomes" id="UP000315914"/>
    </source>
</evidence>
<dbReference type="AlphaFoldDB" id="A0A560JSQ0"/>
<comment type="caution">
    <text evidence="1">The sequence shown here is derived from an EMBL/GenBank/DDBJ whole genome shotgun (WGS) entry which is preliminary data.</text>
</comment>
<dbReference type="EMBL" id="VITW01000006">
    <property type="protein sequence ID" value="TWB72554.1"/>
    <property type="molecule type" value="Genomic_DNA"/>
</dbReference>
<keyword evidence="2" id="KW-1185">Reference proteome</keyword>
<organism evidence="1 2">
    <name type="scientific">Bradyrhizobium sacchari</name>
    <dbReference type="NCBI Taxonomy" id="1399419"/>
    <lineage>
        <taxon>Bacteria</taxon>
        <taxon>Pseudomonadati</taxon>
        <taxon>Pseudomonadota</taxon>
        <taxon>Alphaproteobacteria</taxon>
        <taxon>Hyphomicrobiales</taxon>
        <taxon>Nitrobacteraceae</taxon>
        <taxon>Bradyrhizobium</taxon>
    </lineage>
</organism>
<evidence type="ECO:0000313" key="1">
    <source>
        <dbReference type="EMBL" id="TWB72554.1"/>
    </source>
</evidence>
<name>A0A560JSQ0_9BRAD</name>
<protein>
    <submittedName>
        <fullName evidence="1">Uncharacterized protein</fullName>
    </submittedName>
</protein>
<gene>
    <name evidence="1" type="ORF">FBZ95_106269</name>
</gene>
<reference evidence="1 2" key="1">
    <citation type="submission" date="2019-06" db="EMBL/GenBank/DDBJ databases">
        <title>Genomic Encyclopedia of Type Strains, Phase IV (KMG-V): Genome sequencing to study the core and pangenomes of soil and plant-associated prokaryotes.</title>
        <authorList>
            <person name="Whitman W."/>
        </authorList>
    </citation>
    <scope>NUCLEOTIDE SEQUENCE [LARGE SCALE GENOMIC DNA]</scope>
    <source>
        <strain evidence="1 2">BR 10556</strain>
    </source>
</reference>
<accession>A0A560JSQ0</accession>
<proteinExistence type="predicted"/>
<sequence>MLHRWDSIVSDTTDNPVSANNFIQAGYRLYVPEIPWAWSHTLYWRKRLR</sequence>